<sequence length="335" mass="38858">MTIMAAMFLPADGQYQLCPSKPTEGITVTMSFPEEQNCTLPVERTSTYVTCTESFLRIMTLDHPDKKIEAEASVEDCQASIHHSPMNRVSETRWESLAPIRKEYGWYGVNCFNNVQTVIEEGKAGILDGKRLITSWGDSLKIDKSLGEDGSWIRLPGAVELLMWKIPSDEFWHSHFVIGPVITEIWPKKAVIVDELQYTFPISRNQERKFPVFGVPDDALKTDNNVYVHVIESRMCRGWNQQEGQTYEEVKLLKSPRRLAQSLRLIFHQRLAQSQLLIFHRQFPQSLPLRFHRQLDQSLLLIFHNDSTNRYYSYSTDNSTNRYYSYSTNDSTNRY</sequence>
<gene>
    <name evidence="1" type="ORF">niasHT_031303</name>
</gene>
<dbReference type="EMBL" id="JBICBT010001288">
    <property type="protein sequence ID" value="KAL3075062.1"/>
    <property type="molecule type" value="Genomic_DNA"/>
</dbReference>
<reference evidence="1 2" key="1">
    <citation type="submission" date="2024-10" db="EMBL/GenBank/DDBJ databases">
        <authorList>
            <person name="Kim D."/>
        </authorList>
    </citation>
    <scope>NUCLEOTIDE SEQUENCE [LARGE SCALE GENOMIC DNA]</scope>
    <source>
        <strain evidence="1">BH-2024</strain>
    </source>
</reference>
<dbReference type="Proteomes" id="UP001620626">
    <property type="component" value="Unassembled WGS sequence"/>
</dbReference>
<evidence type="ECO:0000313" key="1">
    <source>
        <dbReference type="EMBL" id="KAL3075062.1"/>
    </source>
</evidence>
<comment type="caution">
    <text evidence="1">The sequence shown here is derived from an EMBL/GenBank/DDBJ whole genome shotgun (WGS) entry which is preliminary data.</text>
</comment>
<protein>
    <submittedName>
        <fullName evidence="1">Uncharacterized protein</fullName>
    </submittedName>
</protein>
<keyword evidence="2" id="KW-1185">Reference proteome</keyword>
<name>A0ABD2IAS2_9BILA</name>
<evidence type="ECO:0000313" key="2">
    <source>
        <dbReference type="Proteomes" id="UP001620626"/>
    </source>
</evidence>
<organism evidence="1 2">
    <name type="scientific">Heterodera trifolii</name>
    <dbReference type="NCBI Taxonomy" id="157864"/>
    <lineage>
        <taxon>Eukaryota</taxon>
        <taxon>Metazoa</taxon>
        <taxon>Ecdysozoa</taxon>
        <taxon>Nematoda</taxon>
        <taxon>Chromadorea</taxon>
        <taxon>Rhabditida</taxon>
        <taxon>Tylenchina</taxon>
        <taxon>Tylenchomorpha</taxon>
        <taxon>Tylenchoidea</taxon>
        <taxon>Heteroderidae</taxon>
        <taxon>Heteroderinae</taxon>
        <taxon>Heterodera</taxon>
    </lineage>
</organism>
<proteinExistence type="predicted"/>
<accession>A0ABD2IAS2</accession>
<dbReference type="AlphaFoldDB" id="A0ABD2IAS2"/>